<evidence type="ECO:0000313" key="3">
    <source>
        <dbReference type="EMBL" id="CUQ90255.1"/>
    </source>
</evidence>
<dbReference type="EC" id="3.8.1.5" evidence="3"/>
<evidence type="ECO:0000259" key="2">
    <source>
        <dbReference type="Pfam" id="PF08386"/>
    </source>
</evidence>
<keyword evidence="3" id="KW-0378">Hydrolase</keyword>
<dbReference type="Proteomes" id="UP000095662">
    <property type="component" value="Unassembled WGS sequence"/>
</dbReference>
<dbReference type="InterPro" id="IPR029058">
    <property type="entry name" value="AB_hydrolase_fold"/>
</dbReference>
<accession>A0A174ZSL5</accession>
<dbReference type="AlphaFoldDB" id="A0A174ZSL5"/>
<name>A0A174ZSL5_9FIRM</name>
<evidence type="ECO:0000313" key="4">
    <source>
        <dbReference type="Proteomes" id="UP000095662"/>
    </source>
</evidence>
<dbReference type="Gene3D" id="3.40.50.1820">
    <property type="entry name" value="alpha/beta hydrolase"/>
    <property type="match status" value="1"/>
</dbReference>
<feature type="domain" description="Peptidase S33 tripeptidyl aminopeptidase-like C-terminal" evidence="2">
    <location>
        <begin position="201"/>
        <end position="258"/>
    </location>
</feature>
<dbReference type="STRING" id="39492.ERS852540_02081"/>
<dbReference type="PRINTS" id="PR00111">
    <property type="entry name" value="ABHYDROLASE"/>
</dbReference>
<dbReference type="Pfam" id="PF08386">
    <property type="entry name" value="Abhydrolase_4"/>
    <property type="match status" value="1"/>
</dbReference>
<dbReference type="GO" id="GO:0018786">
    <property type="term" value="F:haloalkane dehalogenase activity"/>
    <property type="evidence" value="ECO:0007669"/>
    <property type="project" value="UniProtKB-EC"/>
</dbReference>
<reference evidence="3 4" key="1">
    <citation type="submission" date="2015-09" db="EMBL/GenBank/DDBJ databases">
        <authorList>
            <consortium name="Pathogen Informatics"/>
        </authorList>
    </citation>
    <scope>NUCLEOTIDE SEQUENCE [LARGE SCALE GENOMIC DNA]</scope>
    <source>
        <strain evidence="3 4">2789STDY5834928</strain>
    </source>
</reference>
<dbReference type="SUPFAM" id="SSF53474">
    <property type="entry name" value="alpha/beta-Hydrolases"/>
    <property type="match status" value="1"/>
</dbReference>
<organism evidence="3 4">
    <name type="scientific">[Eubacterium] siraeum</name>
    <dbReference type="NCBI Taxonomy" id="39492"/>
    <lineage>
        <taxon>Bacteria</taxon>
        <taxon>Bacillati</taxon>
        <taxon>Bacillota</taxon>
        <taxon>Clostridia</taxon>
        <taxon>Eubacteriales</taxon>
        <taxon>Oscillospiraceae</taxon>
        <taxon>Oscillospiraceae incertae sedis</taxon>
    </lineage>
</organism>
<dbReference type="InterPro" id="IPR000073">
    <property type="entry name" value="AB_hydrolase_1"/>
</dbReference>
<gene>
    <name evidence="3" type="primary">dhaA</name>
    <name evidence="3" type="ORF">ERS852540_02081</name>
</gene>
<dbReference type="Pfam" id="PF00561">
    <property type="entry name" value="Abhydrolase_1"/>
    <property type="match status" value="1"/>
</dbReference>
<feature type="domain" description="AB hydrolase-1" evidence="1">
    <location>
        <begin position="25"/>
        <end position="104"/>
    </location>
</feature>
<protein>
    <submittedName>
        <fullName evidence="3">Haloalkane dehalogenase</fullName>
        <ecNumber evidence="3">3.8.1.5</ecNumber>
    </submittedName>
</protein>
<evidence type="ECO:0000259" key="1">
    <source>
        <dbReference type="Pfam" id="PF00561"/>
    </source>
</evidence>
<proteinExistence type="predicted"/>
<sequence>MTLFIDINDLRINYIDEGEDNGRGIILLLHGWGSNITLFKNIIDMLSPHMRVVAPDMAGFGESDEPKKPWCVDDYVDFIGTFCKKLGIVPTVVLGHSFGGRVIIKAVTREKPVLTPEKIILTDSAGIKPKQSVSSKIKTRTYKIGKAVMSTAPMKKLFPDAVENMRNKRGSADYLAASPVMRATLVKVVNEDLTYLLPEIKQSTLLIWGDKDDATPLSDGVKMSELIKDSGLVTIEGAGHYAFLEGWYTFSRVLASFLDIK</sequence>
<dbReference type="InterPro" id="IPR013595">
    <property type="entry name" value="Pept_S33_TAP-like_C"/>
</dbReference>
<dbReference type="PANTHER" id="PTHR46438">
    <property type="entry name" value="ALPHA/BETA-HYDROLASES SUPERFAMILY PROTEIN"/>
    <property type="match status" value="1"/>
</dbReference>
<dbReference type="PANTHER" id="PTHR46438:SF11">
    <property type="entry name" value="LIPASE-RELATED"/>
    <property type="match status" value="1"/>
</dbReference>
<dbReference type="EMBL" id="CZBY01000019">
    <property type="protein sequence ID" value="CUQ90255.1"/>
    <property type="molecule type" value="Genomic_DNA"/>
</dbReference>